<dbReference type="PANTHER" id="PTHR30471:SF3">
    <property type="entry name" value="UPF0758 PROTEIN YEES-RELATED"/>
    <property type="match status" value="1"/>
</dbReference>
<evidence type="ECO:0000313" key="5">
    <source>
        <dbReference type="Proteomes" id="UP001138709"/>
    </source>
</evidence>
<evidence type="ECO:0000259" key="3">
    <source>
        <dbReference type="Pfam" id="PF04002"/>
    </source>
</evidence>
<accession>A0A9X9XH40</accession>
<keyword evidence="1" id="KW-0482">Metalloprotease</keyword>
<evidence type="ECO:0000313" key="4">
    <source>
        <dbReference type="EMBL" id="MBR0683026.1"/>
    </source>
</evidence>
<evidence type="ECO:0000256" key="1">
    <source>
        <dbReference type="ARBA" id="ARBA00023049"/>
    </source>
</evidence>
<dbReference type="Pfam" id="PF04002">
    <property type="entry name" value="RadC"/>
    <property type="match status" value="1"/>
</dbReference>
<sequence>MDLLALPPPARGPLHSAPGLAETPRRSRRAPRRTAAPLPTAGEGAEDREALFTLLSHCLGWIEAAEAVEEVLRRFGCLAEAIAAEEAELAALPALGEAGAAALKAVHAAALRIDLRRRDRPVLRDTDAALAYLRDAGALPAEGELCALFLDARHGLVADELVCCAAGAAAPGQVLRRALALRAAAVLLVRGGDPAAVAAEAAMARAIAQAGRVMDVHLADHVVVGRGGHASLRAQGLMEVPGAA</sequence>
<keyword evidence="1" id="KW-0378">Hydrolase</keyword>
<name>A0A9X9XH40_9PROT</name>
<dbReference type="InterPro" id="IPR025657">
    <property type="entry name" value="RadC_JAB"/>
</dbReference>
<dbReference type="InterPro" id="IPR001405">
    <property type="entry name" value="UPF0758"/>
</dbReference>
<evidence type="ECO:0000256" key="2">
    <source>
        <dbReference type="SAM" id="MobiDB-lite"/>
    </source>
</evidence>
<proteinExistence type="predicted"/>
<keyword evidence="1" id="KW-0645">Protease</keyword>
<dbReference type="Gene3D" id="3.40.140.10">
    <property type="entry name" value="Cytidine Deaminase, domain 2"/>
    <property type="match status" value="1"/>
</dbReference>
<protein>
    <recommendedName>
        <fullName evidence="3">RadC-like JAB domain-containing protein</fullName>
    </recommendedName>
</protein>
<feature type="compositionally biased region" description="Pro residues" evidence="2">
    <location>
        <begin position="1"/>
        <end position="11"/>
    </location>
</feature>
<dbReference type="PANTHER" id="PTHR30471">
    <property type="entry name" value="DNA REPAIR PROTEIN RADC"/>
    <property type="match status" value="1"/>
</dbReference>
<dbReference type="Proteomes" id="UP001138709">
    <property type="component" value="Unassembled WGS sequence"/>
</dbReference>
<reference evidence="4" key="2">
    <citation type="journal article" date="2021" name="Syst. Appl. Microbiol.">
        <title>Roseomonas hellenica sp. nov., isolated from roots of wild-growing Alkanna tinctoria.</title>
        <authorList>
            <person name="Rat A."/>
            <person name="Naranjo H.D."/>
            <person name="Lebbe L."/>
            <person name="Cnockaert M."/>
            <person name="Krigas N."/>
            <person name="Grigoriadou K."/>
            <person name="Maloupa E."/>
            <person name="Willems A."/>
        </authorList>
    </citation>
    <scope>NUCLEOTIDE SEQUENCE</scope>
    <source>
        <strain evidence="4">LMG 31228</strain>
    </source>
</reference>
<organism evidence="4 5">
    <name type="scientific">Neoroseomonas eburnea</name>
    <dbReference type="NCBI Taxonomy" id="1346889"/>
    <lineage>
        <taxon>Bacteria</taxon>
        <taxon>Pseudomonadati</taxon>
        <taxon>Pseudomonadota</taxon>
        <taxon>Alphaproteobacteria</taxon>
        <taxon>Acetobacterales</taxon>
        <taxon>Acetobacteraceae</taxon>
        <taxon>Neoroseomonas</taxon>
    </lineage>
</organism>
<dbReference type="RefSeq" id="WP_211848566.1">
    <property type="nucleotide sequence ID" value="NZ_JAAEDL010000026.1"/>
</dbReference>
<keyword evidence="5" id="KW-1185">Reference proteome</keyword>
<gene>
    <name evidence="4" type="ORF">GXW74_21215</name>
</gene>
<reference evidence="4" key="1">
    <citation type="submission" date="2020-01" db="EMBL/GenBank/DDBJ databases">
        <authorList>
            <person name="Rat A."/>
        </authorList>
    </citation>
    <scope>NUCLEOTIDE SEQUENCE</scope>
    <source>
        <strain evidence="4">LMG 31228</strain>
    </source>
</reference>
<dbReference type="EMBL" id="JAAEDL010000026">
    <property type="protein sequence ID" value="MBR0683026.1"/>
    <property type="molecule type" value="Genomic_DNA"/>
</dbReference>
<feature type="region of interest" description="Disordered" evidence="2">
    <location>
        <begin position="1"/>
        <end position="42"/>
    </location>
</feature>
<dbReference type="AlphaFoldDB" id="A0A9X9XH40"/>
<comment type="caution">
    <text evidence="4">The sequence shown here is derived from an EMBL/GenBank/DDBJ whole genome shotgun (WGS) entry which is preliminary data.</text>
</comment>
<dbReference type="GO" id="GO:0008237">
    <property type="term" value="F:metallopeptidase activity"/>
    <property type="evidence" value="ECO:0007669"/>
    <property type="project" value="UniProtKB-KW"/>
</dbReference>
<feature type="domain" description="RadC-like JAB" evidence="3">
    <location>
        <begin position="125"/>
        <end position="237"/>
    </location>
</feature>